<evidence type="ECO:0000313" key="1">
    <source>
        <dbReference type="EMBL" id="MBA0786368.1"/>
    </source>
</evidence>
<keyword evidence="2" id="KW-1185">Reference proteome</keyword>
<evidence type="ECO:0000313" key="2">
    <source>
        <dbReference type="Proteomes" id="UP000593568"/>
    </source>
</evidence>
<protein>
    <submittedName>
        <fullName evidence="1">Uncharacterized protein</fullName>
    </submittedName>
</protein>
<sequence>MAILQNLQEEDIEWRAHWMLLDEILYRCDDDPWIYIVVG</sequence>
<dbReference type="Proteomes" id="UP000593568">
    <property type="component" value="Unassembled WGS sequence"/>
</dbReference>
<reference evidence="1 2" key="1">
    <citation type="journal article" date="2019" name="Genome Biol. Evol.">
        <title>Insights into the evolution of the New World diploid cottons (Gossypium, subgenus Houzingenia) based on genome sequencing.</title>
        <authorList>
            <person name="Grover C.E."/>
            <person name="Arick M.A. 2nd"/>
            <person name="Thrash A."/>
            <person name="Conover J.L."/>
            <person name="Sanders W.S."/>
            <person name="Peterson D.G."/>
            <person name="Frelichowski J.E."/>
            <person name="Scheffler J.A."/>
            <person name="Scheffler B.E."/>
            <person name="Wendel J.F."/>
        </authorList>
    </citation>
    <scope>NUCLEOTIDE SEQUENCE [LARGE SCALE GENOMIC DNA]</scope>
    <source>
        <strain evidence="1">8</strain>
        <tissue evidence="1">Leaf</tissue>
    </source>
</reference>
<dbReference type="EMBL" id="JABEZW010222735">
    <property type="protein sequence ID" value="MBA0786368.1"/>
    <property type="molecule type" value="Genomic_DNA"/>
</dbReference>
<accession>A0A7J9FMG6</accession>
<proteinExistence type="predicted"/>
<comment type="caution">
    <text evidence="1">The sequence shown here is derived from an EMBL/GenBank/DDBJ whole genome shotgun (WGS) entry which is preliminary data.</text>
</comment>
<organism evidence="1 2">
    <name type="scientific">Gossypium trilobum</name>
    <dbReference type="NCBI Taxonomy" id="34281"/>
    <lineage>
        <taxon>Eukaryota</taxon>
        <taxon>Viridiplantae</taxon>
        <taxon>Streptophyta</taxon>
        <taxon>Embryophyta</taxon>
        <taxon>Tracheophyta</taxon>
        <taxon>Spermatophyta</taxon>
        <taxon>Magnoliopsida</taxon>
        <taxon>eudicotyledons</taxon>
        <taxon>Gunneridae</taxon>
        <taxon>Pentapetalae</taxon>
        <taxon>rosids</taxon>
        <taxon>malvids</taxon>
        <taxon>Malvales</taxon>
        <taxon>Malvaceae</taxon>
        <taxon>Malvoideae</taxon>
        <taxon>Gossypium</taxon>
    </lineage>
</organism>
<dbReference type="AlphaFoldDB" id="A0A7J9FMG6"/>
<name>A0A7J9FMG6_9ROSI</name>
<gene>
    <name evidence="1" type="ORF">Gotri_025003</name>
</gene>